<sequence length="198" mass="21401">MKVVRVFFLLSLFLLGLGAGLWLFFPWNQAAQALFDETARHLERQGVEMTALEVSGRGGLRPLFLARGLSLSHPFLKVNAALVEGRLDPLSSILSRSLAVDLAVGPGDLILLQGHRASWNAGRLLLKARPRSVDVFDVDLSGPLSVKGAFSFDPTSSALTRASLDIGAPAELDPVLTGLRALLPIKKEGEGRWKVTRP</sequence>
<name>A0A9Q7AAC5_9BACT</name>
<proteinExistence type="predicted"/>
<evidence type="ECO:0000313" key="2">
    <source>
        <dbReference type="Proteomes" id="UP000671879"/>
    </source>
</evidence>
<evidence type="ECO:0000313" key="1">
    <source>
        <dbReference type="EMBL" id="QTX33136.1"/>
    </source>
</evidence>
<dbReference type="Proteomes" id="UP000671879">
    <property type="component" value="Chromosome"/>
</dbReference>
<accession>A0A9Q7AAC5</accession>
<gene>
    <name evidence="1" type="ORF">KAR29_04350</name>
</gene>
<protein>
    <submittedName>
        <fullName evidence="1">Uncharacterized protein</fullName>
    </submittedName>
</protein>
<organism evidence="1 2">
    <name type="scientific">Aminithiophilus ramosus</name>
    <dbReference type="NCBI Taxonomy" id="3029084"/>
    <lineage>
        <taxon>Bacteria</taxon>
        <taxon>Thermotogati</taxon>
        <taxon>Synergistota</taxon>
        <taxon>Synergistia</taxon>
        <taxon>Synergistales</taxon>
        <taxon>Aminithiophilaceae</taxon>
        <taxon>Aminithiophilus</taxon>
    </lineage>
</organism>
<dbReference type="KEGG" id="aram:KAR29_04350"/>
<reference evidence="2" key="1">
    <citation type="submission" date="2021-04" db="EMBL/GenBank/DDBJ databases">
        <title>A novel Synergistetes isolate from a pyrite-forming mixed culture.</title>
        <authorList>
            <person name="Bunk B."/>
            <person name="Sproer C."/>
            <person name="Spring S."/>
            <person name="Pester M."/>
        </authorList>
    </citation>
    <scope>NUCLEOTIDE SEQUENCE [LARGE SCALE GENOMIC DNA]</scope>
    <source>
        <strain evidence="2">J.5.4.2-T.3.5.2</strain>
    </source>
</reference>
<dbReference type="EMBL" id="CP072943">
    <property type="protein sequence ID" value="QTX33136.1"/>
    <property type="molecule type" value="Genomic_DNA"/>
</dbReference>
<dbReference type="AlphaFoldDB" id="A0A9Q7AAC5"/>
<keyword evidence="2" id="KW-1185">Reference proteome</keyword>
<dbReference type="RefSeq" id="WP_274374411.1">
    <property type="nucleotide sequence ID" value="NZ_CP072943.1"/>
</dbReference>